<name>A0A5R9GE70_9BACL</name>
<dbReference type="Pfam" id="PF01547">
    <property type="entry name" value="SBP_bac_1"/>
    <property type="match status" value="1"/>
</dbReference>
<dbReference type="Gene3D" id="3.40.190.10">
    <property type="entry name" value="Periplasmic binding protein-like II"/>
    <property type="match status" value="1"/>
</dbReference>
<comment type="similarity">
    <text evidence="1">Belongs to the bacterial solute-binding protein 1 family.</text>
</comment>
<dbReference type="Gene3D" id="1.10.10.10">
    <property type="entry name" value="Winged helix-like DNA-binding domain superfamily/Winged helix DNA-binding domain"/>
    <property type="match status" value="1"/>
</dbReference>
<evidence type="ECO:0000256" key="3">
    <source>
        <dbReference type="ARBA" id="ARBA00022729"/>
    </source>
</evidence>
<keyword evidence="5" id="KW-0238">DNA-binding</keyword>
<dbReference type="OrthoDB" id="2374506at2"/>
<proteinExistence type="inferred from homology"/>
<evidence type="ECO:0000256" key="4">
    <source>
        <dbReference type="ARBA" id="ARBA00023015"/>
    </source>
</evidence>
<dbReference type="GO" id="GO:0003700">
    <property type="term" value="F:DNA-binding transcription factor activity"/>
    <property type="evidence" value="ECO:0007669"/>
    <property type="project" value="InterPro"/>
</dbReference>
<dbReference type="AlphaFoldDB" id="A0A5R9GE70"/>
<dbReference type="CDD" id="cd07377">
    <property type="entry name" value="WHTH_GntR"/>
    <property type="match status" value="1"/>
</dbReference>
<dbReference type="SUPFAM" id="SSF46785">
    <property type="entry name" value="Winged helix' DNA-binding domain"/>
    <property type="match status" value="1"/>
</dbReference>
<accession>A0A5R9GE70</accession>
<dbReference type="Pfam" id="PF00392">
    <property type="entry name" value="GntR"/>
    <property type="match status" value="1"/>
</dbReference>
<gene>
    <name evidence="8" type="ORF">FE782_01610</name>
</gene>
<dbReference type="InterPro" id="IPR036388">
    <property type="entry name" value="WH-like_DNA-bd_sf"/>
</dbReference>
<evidence type="ECO:0000313" key="8">
    <source>
        <dbReference type="EMBL" id="TLS54071.1"/>
    </source>
</evidence>
<dbReference type="SUPFAM" id="SSF53850">
    <property type="entry name" value="Periplasmic binding protein-like II"/>
    <property type="match status" value="1"/>
</dbReference>
<dbReference type="GO" id="GO:0042956">
    <property type="term" value="P:maltodextrin transmembrane transport"/>
    <property type="evidence" value="ECO:0007669"/>
    <property type="project" value="TreeGrafter"/>
</dbReference>
<evidence type="ECO:0000313" key="9">
    <source>
        <dbReference type="Proteomes" id="UP000309676"/>
    </source>
</evidence>
<evidence type="ECO:0000259" key="7">
    <source>
        <dbReference type="PROSITE" id="PS50949"/>
    </source>
</evidence>
<dbReference type="RefSeq" id="WP_138191819.1">
    <property type="nucleotide sequence ID" value="NZ_VCIW01000001.1"/>
</dbReference>
<keyword evidence="2" id="KW-0813">Transport</keyword>
<reference evidence="8 9" key="1">
    <citation type="submission" date="2019-05" db="EMBL/GenBank/DDBJ databases">
        <authorList>
            <person name="Narsing Rao M.P."/>
            <person name="Li W.J."/>
        </authorList>
    </citation>
    <scope>NUCLEOTIDE SEQUENCE [LARGE SCALE GENOMIC DNA]</scope>
    <source>
        <strain evidence="8 9">SYSU_K30003</strain>
    </source>
</reference>
<protein>
    <submittedName>
        <fullName evidence="8">Extracellular solute-binding protein</fullName>
    </submittedName>
</protein>
<keyword evidence="6" id="KW-0804">Transcription</keyword>
<dbReference type="Proteomes" id="UP000309676">
    <property type="component" value="Unassembled WGS sequence"/>
</dbReference>
<evidence type="ECO:0000256" key="1">
    <source>
        <dbReference type="ARBA" id="ARBA00008520"/>
    </source>
</evidence>
<keyword evidence="3" id="KW-0732">Signal</keyword>
<dbReference type="PROSITE" id="PS50949">
    <property type="entry name" value="HTH_GNTR"/>
    <property type="match status" value="1"/>
</dbReference>
<dbReference type="InterPro" id="IPR036390">
    <property type="entry name" value="WH_DNA-bd_sf"/>
</dbReference>
<dbReference type="InterPro" id="IPR000524">
    <property type="entry name" value="Tscrpt_reg_HTH_GntR"/>
</dbReference>
<organism evidence="8 9">
    <name type="scientific">Paenibacillus antri</name>
    <dbReference type="NCBI Taxonomy" id="2582848"/>
    <lineage>
        <taxon>Bacteria</taxon>
        <taxon>Bacillati</taxon>
        <taxon>Bacillota</taxon>
        <taxon>Bacilli</taxon>
        <taxon>Bacillales</taxon>
        <taxon>Paenibacillaceae</taxon>
        <taxon>Paenibacillus</taxon>
    </lineage>
</organism>
<dbReference type="PANTHER" id="PTHR30061">
    <property type="entry name" value="MALTOSE-BINDING PERIPLASMIC PROTEIN"/>
    <property type="match status" value="1"/>
</dbReference>
<dbReference type="InterPro" id="IPR006059">
    <property type="entry name" value="SBP"/>
</dbReference>
<dbReference type="GO" id="GO:0055052">
    <property type="term" value="C:ATP-binding cassette (ABC) transporter complex, substrate-binding subunit-containing"/>
    <property type="evidence" value="ECO:0007669"/>
    <property type="project" value="TreeGrafter"/>
</dbReference>
<comment type="caution">
    <text evidence="8">The sequence shown here is derived from an EMBL/GenBank/DDBJ whole genome shotgun (WGS) entry which is preliminary data.</text>
</comment>
<keyword evidence="9" id="KW-1185">Reference proteome</keyword>
<sequence length="459" mass="53549">MSDKQSRKTFRHRLEEMISKIREQILSGHYAVGDYLPSELDLSTAFQLSNNSIRKGLDVLVAEGLVEKIPRVGNRVKAPDEDAQTVIRFGYHPILDSQTELPSLLAEFQRKHPHIRVQTVQINNSQGYVRNFLENELIDLFTVNYYLFQDLVENALDLLEPQEPFEEMYPFLRRGFVQDGVMYAQPFVFSPVVLCYNREHFSRQQVPEPDSSWTWDDLLHNSSKLAIKNEQFGFYFHLVNQNRWVIFLLQSGAAFEKDEKGRYRVQGTKLLDGIEKVREILYTPEVYPLMLSASNADAERLFRDEQVSVILTTYFAMNQLKDVKFEFDVAPIPYLHNVSTLLVTIGLSIHRQSKVKSAAKQLVEFLVSEEAQRVIRRKTYTIPANKQMSQRLEEMELNRPSRYQMYKEIIPSFRLFTETNLTLKQLDDVLAECKLYWSGLRSKESLAKNLEQVLNREAE</sequence>
<dbReference type="GO" id="GO:1901982">
    <property type="term" value="F:maltose binding"/>
    <property type="evidence" value="ECO:0007669"/>
    <property type="project" value="TreeGrafter"/>
</dbReference>
<dbReference type="EMBL" id="VCIW01000001">
    <property type="protein sequence ID" value="TLS54071.1"/>
    <property type="molecule type" value="Genomic_DNA"/>
</dbReference>
<dbReference type="GO" id="GO:0015768">
    <property type="term" value="P:maltose transport"/>
    <property type="evidence" value="ECO:0007669"/>
    <property type="project" value="TreeGrafter"/>
</dbReference>
<dbReference type="SMART" id="SM00345">
    <property type="entry name" value="HTH_GNTR"/>
    <property type="match status" value="1"/>
</dbReference>
<evidence type="ECO:0000256" key="6">
    <source>
        <dbReference type="ARBA" id="ARBA00023163"/>
    </source>
</evidence>
<dbReference type="PANTHER" id="PTHR30061:SF50">
    <property type="entry name" value="MALTOSE_MALTODEXTRIN-BINDING PERIPLASMIC PROTEIN"/>
    <property type="match status" value="1"/>
</dbReference>
<feature type="domain" description="HTH gntR-type" evidence="7">
    <location>
        <begin position="11"/>
        <end position="79"/>
    </location>
</feature>
<evidence type="ECO:0000256" key="5">
    <source>
        <dbReference type="ARBA" id="ARBA00023125"/>
    </source>
</evidence>
<keyword evidence="4" id="KW-0805">Transcription regulation</keyword>
<evidence type="ECO:0000256" key="2">
    <source>
        <dbReference type="ARBA" id="ARBA00022448"/>
    </source>
</evidence>
<dbReference type="GO" id="GO:0003677">
    <property type="term" value="F:DNA binding"/>
    <property type="evidence" value="ECO:0007669"/>
    <property type="project" value="UniProtKB-KW"/>
</dbReference>